<dbReference type="InterPro" id="IPR045270">
    <property type="entry name" value="STKc_AGC"/>
</dbReference>
<keyword evidence="6 9" id="KW-0067">ATP-binding</keyword>
<comment type="similarity">
    <text evidence="10">Belongs to the protein kinase superfamily.</text>
</comment>
<dbReference type="InterPro" id="IPR050236">
    <property type="entry name" value="Ser_Thr_kinase_AGC"/>
</dbReference>
<keyword evidence="4 9" id="KW-0547">Nucleotide-binding</keyword>
<evidence type="ECO:0000313" key="12">
    <source>
        <dbReference type="EMBL" id="CAD8390717.1"/>
    </source>
</evidence>
<dbReference type="FunFam" id="1.10.510.10:FF:000571">
    <property type="entry name" value="Maternal embryonic leucine zipper kinase"/>
    <property type="match status" value="1"/>
</dbReference>
<feature type="domain" description="Protein kinase" evidence="11">
    <location>
        <begin position="136"/>
        <end position="390"/>
    </location>
</feature>
<dbReference type="EMBL" id="HBEK01001220">
    <property type="protein sequence ID" value="CAD8390717.1"/>
    <property type="molecule type" value="Transcribed_RNA"/>
</dbReference>
<dbReference type="FunFam" id="3.30.200.20:FF:000042">
    <property type="entry name" value="Aurora kinase A"/>
    <property type="match status" value="1"/>
</dbReference>
<dbReference type="Gene3D" id="3.30.200.20">
    <property type="entry name" value="Phosphorylase Kinase, domain 1"/>
    <property type="match status" value="1"/>
</dbReference>
<organism evidence="12">
    <name type="scientific">Rhodosorus marinus</name>
    <dbReference type="NCBI Taxonomy" id="101924"/>
    <lineage>
        <taxon>Eukaryota</taxon>
        <taxon>Rhodophyta</taxon>
        <taxon>Stylonematophyceae</taxon>
        <taxon>Stylonematales</taxon>
        <taxon>Stylonemataceae</taxon>
        <taxon>Rhodosorus</taxon>
    </lineage>
</organism>
<evidence type="ECO:0000256" key="9">
    <source>
        <dbReference type="PROSITE-ProRule" id="PRU10141"/>
    </source>
</evidence>
<protein>
    <recommendedName>
        <fullName evidence="1">non-specific serine/threonine protein kinase</fullName>
        <ecNumber evidence="1">2.7.11.1</ecNumber>
    </recommendedName>
</protein>
<dbReference type="InterPro" id="IPR017441">
    <property type="entry name" value="Protein_kinase_ATP_BS"/>
</dbReference>
<dbReference type="GO" id="GO:0005524">
    <property type="term" value="F:ATP binding"/>
    <property type="evidence" value="ECO:0007669"/>
    <property type="project" value="UniProtKB-UniRule"/>
</dbReference>
<evidence type="ECO:0000256" key="4">
    <source>
        <dbReference type="ARBA" id="ARBA00022741"/>
    </source>
</evidence>
<dbReference type="AlphaFoldDB" id="A0A7S0BED8"/>
<reference evidence="12" key="1">
    <citation type="submission" date="2021-01" db="EMBL/GenBank/DDBJ databases">
        <authorList>
            <person name="Corre E."/>
            <person name="Pelletier E."/>
            <person name="Niang G."/>
            <person name="Scheremetjew M."/>
            <person name="Finn R."/>
            <person name="Kale V."/>
            <person name="Holt S."/>
            <person name="Cochrane G."/>
            <person name="Meng A."/>
            <person name="Brown T."/>
            <person name="Cohen L."/>
        </authorList>
    </citation>
    <scope>NUCLEOTIDE SEQUENCE</scope>
    <source>
        <strain evidence="12">UTEX LB 2760</strain>
    </source>
</reference>
<keyword evidence="2 10" id="KW-0723">Serine/threonine-protein kinase</keyword>
<evidence type="ECO:0000256" key="3">
    <source>
        <dbReference type="ARBA" id="ARBA00022679"/>
    </source>
</evidence>
<evidence type="ECO:0000256" key="8">
    <source>
        <dbReference type="ARBA" id="ARBA00048679"/>
    </source>
</evidence>
<sequence length="492" mass="56023">MESKKMIDEYVSNVVKTTNMSEEWQRLVLRQPVVLSGYVVATFKKHFFAKDWERVFLELRCTTLVFHSKEMGQKEELFSFPLEFSQVEYSVKNRTVTCFYSDKMSFTIKPEADKYKCWRESILSAAELQAVSMKDFEVLKVIGKGATGAVYLAIEKATGAKVAIKVMEKSRMSNEKALKRLINERLTLELVGQNPFFVKLHSAFQSEENLYIVTEYCSGGDLEKYMRERNYHLSSKQLKQIVAETVVALEDLHQNGIVYRDLKPENILLDSKGHVKLADFGLSKFIGVDPILTQSFCGTLGYLAPEVVEGKRYGFNVDKYSLGCLLFMLIVGRTPYYAKNREKYFKSVTSGRLFFPEEVSADAQSLIRSLMEVDGAKRMSFGEMKEHPFFSGVSWEAVYSRNQGFLRDVRDVHRERQMSCDSLASLERSRGTASRPRKEGFWDGSLSKVMGSMFHGEKKLPKNPTIPGFLFSSASMEAFSRDGSVVSTVSTD</sequence>
<proteinExistence type="inferred from homology"/>
<evidence type="ECO:0000259" key="11">
    <source>
        <dbReference type="PROSITE" id="PS50011"/>
    </source>
</evidence>
<evidence type="ECO:0000256" key="10">
    <source>
        <dbReference type="RuleBase" id="RU000304"/>
    </source>
</evidence>
<dbReference type="GO" id="GO:0004674">
    <property type="term" value="F:protein serine/threonine kinase activity"/>
    <property type="evidence" value="ECO:0007669"/>
    <property type="project" value="UniProtKB-KW"/>
</dbReference>
<evidence type="ECO:0000256" key="7">
    <source>
        <dbReference type="ARBA" id="ARBA00047899"/>
    </source>
</evidence>
<comment type="catalytic activity">
    <reaction evidence="7">
        <text>L-threonyl-[protein] + ATP = O-phospho-L-threonyl-[protein] + ADP + H(+)</text>
        <dbReference type="Rhea" id="RHEA:46608"/>
        <dbReference type="Rhea" id="RHEA-COMP:11060"/>
        <dbReference type="Rhea" id="RHEA-COMP:11605"/>
        <dbReference type="ChEBI" id="CHEBI:15378"/>
        <dbReference type="ChEBI" id="CHEBI:30013"/>
        <dbReference type="ChEBI" id="CHEBI:30616"/>
        <dbReference type="ChEBI" id="CHEBI:61977"/>
        <dbReference type="ChEBI" id="CHEBI:456216"/>
        <dbReference type="EC" id="2.7.11.1"/>
    </reaction>
</comment>
<comment type="catalytic activity">
    <reaction evidence="8">
        <text>L-seryl-[protein] + ATP = O-phospho-L-seryl-[protein] + ADP + H(+)</text>
        <dbReference type="Rhea" id="RHEA:17989"/>
        <dbReference type="Rhea" id="RHEA-COMP:9863"/>
        <dbReference type="Rhea" id="RHEA-COMP:11604"/>
        <dbReference type="ChEBI" id="CHEBI:15378"/>
        <dbReference type="ChEBI" id="CHEBI:29999"/>
        <dbReference type="ChEBI" id="CHEBI:30616"/>
        <dbReference type="ChEBI" id="CHEBI:83421"/>
        <dbReference type="ChEBI" id="CHEBI:456216"/>
        <dbReference type="EC" id="2.7.11.1"/>
    </reaction>
</comment>
<dbReference type="Pfam" id="PF00069">
    <property type="entry name" value="Pkinase"/>
    <property type="match status" value="1"/>
</dbReference>
<dbReference type="InterPro" id="IPR008271">
    <property type="entry name" value="Ser/Thr_kinase_AS"/>
</dbReference>
<keyword evidence="3" id="KW-0808">Transferase</keyword>
<keyword evidence="5" id="KW-0418">Kinase</keyword>
<dbReference type="EC" id="2.7.11.1" evidence="1"/>
<dbReference type="PROSITE" id="PS00107">
    <property type="entry name" value="PROTEIN_KINASE_ATP"/>
    <property type="match status" value="1"/>
</dbReference>
<dbReference type="GO" id="GO:0035556">
    <property type="term" value="P:intracellular signal transduction"/>
    <property type="evidence" value="ECO:0007669"/>
    <property type="project" value="TreeGrafter"/>
</dbReference>
<accession>A0A7S0BED8</accession>
<dbReference type="PROSITE" id="PS00108">
    <property type="entry name" value="PROTEIN_KINASE_ST"/>
    <property type="match status" value="1"/>
</dbReference>
<dbReference type="Gene3D" id="1.10.510.10">
    <property type="entry name" value="Transferase(Phosphotransferase) domain 1"/>
    <property type="match status" value="1"/>
</dbReference>
<evidence type="ECO:0000256" key="1">
    <source>
        <dbReference type="ARBA" id="ARBA00012513"/>
    </source>
</evidence>
<evidence type="ECO:0000256" key="5">
    <source>
        <dbReference type="ARBA" id="ARBA00022777"/>
    </source>
</evidence>
<dbReference type="PANTHER" id="PTHR24356">
    <property type="entry name" value="SERINE/THREONINE-PROTEIN KINASE"/>
    <property type="match status" value="1"/>
</dbReference>
<dbReference type="PROSITE" id="PS50011">
    <property type="entry name" value="PROTEIN_KINASE_DOM"/>
    <property type="match status" value="1"/>
</dbReference>
<dbReference type="SUPFAM" id="SSF56112">
    <property type="entry name" value="Protein kinase-like (PK-like)"/>
    <property type="match status" value="1"/>
</dbReference>
<evidence type="ECO:0000256" key="6">
    <source>
        <dbReference type="ARBA" id="ARBA00022840"/>
    </source>
</evidence>
<dbReference type="CDD" id="cd05123">
    <property type="entry name" value="STKc_AGC"/>
    <property type="match status" value="1"/>
</dbReference>
<evidence type="ECO:0000256" key="2">
    <source>
        <dbReference type="ARBA" id="ARBA00022527"/>
    </source>
</evidence>
<dbReference type="InterPro" id="IPR000719">
    <property type="entry name" value="Prot_kinase_dom"/>
</dbReference>
<dbReference type="PANTHER" id="PTHR24356:SF1">
    <property type="entry name" value="SERINE_THREONINE-PROTEIN KINASE GREATWALL"/>
    <property type="match status" value="1"/>
</dbReference>
<name>A0A7S0BED8_9RHOD</name>
<gene>
    <name evidence="12" type="ORF">RMAR0315_LOCUS692</name>
</gene>
<dbReference type="SMART" id="SM00220">
    <property type="entry name" value="S_TKc"/>
    <property type="match status" value="1"/>
</dbReference>
<feature type="binding site" evidence="9">
    <location>
        <position position="165"/>
    </location>
    <ligand>
        <name>ATP</name>
        <dbReference type="ChEBI" id="CHEBI:30616"/>
    </ligand>
</feature>
<dbReference type="InterPro" id="IPR011009">
    <property type="entry name" value="Kinase-like_dom_sf"/>
</dbReference>